<comment type="caution">
    <text evidence="1">The sequence shown here is derived from an EMBL/GenBank/DDBJ whole genome shotgun (WGS) entry which is preliminary data.</text>
</comment>
<protein>
    <submittedName>
        <fullName evidence="1">Uncharacterized protein</fullName>
    </submittedName>
</protein>
<evidence type="ECO:0000313" key="2">
    <source>
        <dbReference type="Proteomes" id="UP000693946"/>
    </source>
</evidence>
<name>A0AAV6S707_SOLSE</name>
<dbReference type="AlphaFoldDB" id="A0AAV6S707"/>
<gene>
    <name evidence="1" type="ORF">JOB18_043909</name>
</gene>
<dbReference type="Proteomes" id="UP000693946">
    <property type="component" value="Linkage Group LG15"/>
</dbReference>
<sequence length="94" mass="10462">MLSHDASTCVNAECASGSENKGPHIPTSLRASFINVLRQEADKEERLEGNNDFWSSFGTNTHNTNWPKIVFTSKAALSPALREMFYSLVICELK</sequence>
<dbReference type="EMBL" id="JAGKHQ010000007">
    <property type="protein sequence ID" value="KAG7512962.1"/>
    <property type="molecule type" value="Genomic_DNA"/>
</dbReference>
<proteinExistence type="predicted"/>
<feature type="non-terminal residue" evidence="1">
    <location>
        <position position="94"/>
    </location>
</feature>
<accession>A0AAV6S707</accession>
<reference evidence="1 2" key="1">
    <citation type="journal article" date="2021" name="Sci. Rep.">
        <title>Chromosome anchoring in Senegalese sole (Solea senegalensis) reveals sex-associated markers and genome rearrangements in flatfish.</title>
        <authorList>
            <person name="Guerrero-Cozar I."/>
            <person name="Gomez-Garrido J."/>
            <person name="Berbel C."/>
            <person name="Martinez-Blanch J.F."/>
            <person name="Alioto T."/>
            <person name="Claros M.G."/>
            <person name="Gagnaire P.A."/>
            <person name="Manchado M."/>
        </authorList>
    </citation>
    <scope>NUCLEOTIDE SEQUENCE [LARGE SCALE GENOMIC DNA]</scope>
    <source>
        <strain evidence="1">Sse05_10M</strain>
    </source>
</reference>
<organism evidence="1 2">
    <name type="scientific">Solea senegalensis</name>
    <name type="common">Senegalese sole</name>
    <dbReference type="NCBI Taxonomy" id="28829"/>
    <lineage>
        <taxon>Eukaryota</taxon>
        <taxon>Metazoa</taxon>
        <taxon>Chordata</taxon>
        <taxon>Craniata</taxon>
        <taxon>Vertebrata</taxon>
        <taxon>Euteleostomi</taxon>
        <taxon>Actinopterygii</taxon>
        <taxon>Neopterygii</taxon>
        <taxon>Teleostei</taxon>
        <taxon>Neoteleostei</taxon>
        <taxon>Acanthomorphata</taxon>
        <taxon>Carangaria</taxon>
        <taxon>Pleuronectiformes</taxon>
        <taxon>Pleuronectoidei</taxon>
        <taxon>Soleidae</taxon>
        <taxon>Solea</taxon>
    </lineage>
</organism>
<evidence type="ECO:0000313" key="1">
    <source>
        <dbReference type="EMBL" id="KAG7512962.1"/>
    </source>
</evidence>
<keyword evidence="2" id="KW-1185">Reference proteome</keyword>